<reference evidence="6 7" key="1">
    <citation type="submission" date="2019-07" db="EMBL/GenBank/DDBJ databases">
        <title>Genomic Encyclopedia of Type Strains, Phase IV (KMG-IV): sequencing the most valuable type-strain genomes for metagenomic binning, comparative biology and taxonomic classification.</title>
        <authorList>
            <person name="Goeker M."/>
        </authorList>
    </citation>
    <scope>NUCLEOTIDE SEQUENCE [LARGE SCALE GENOMIC DNA]</scope>
    <source>
        <strain evidence="6 7">DSM 18961</strain>
    </source>
</reference>
<dbReference type="GO" id="GO:0030313">
    <property type="term" value="C:cell envelope"/>
    <property type="evidence" value="ECO:0007669"/>
    <property type="project" value="UniProtKB-SubCell"/>
</dbReference>
<evidence type="ECO:0000313" key="7">
    <source>
        <dbReference type="Proteomes" id="UP000323136"/>
    </source>
</evidence>
<dbReference type="PANTHER" id="PTHR42852">
    <property type="entry name" value="THIOL:DISULFIDE INTERCHANGE PROTEIN DSBE"/>
    <property type="match status" value="1"/>
</dbReference>
<dbReference type="InterPro" id="IPR036249">
    <property type="entry name" value="Thioredoxin-like_sf"/>
</dbReference>
<dbReference type="PROSITE" id="PS51352">
    <property type="entry name" value="THIOREDOXIN_2"/>
    <property type="match status" value="1"/>
</dbReference>
<dbReference type="Pfam" id="PF08534">
    <property type="entry name" value="Redoxin"/>
    <property type="match status" value="1"/>
</dbReference>
<dbReference type="SUPFAM" id="SSF52833">
    <property type="entry name" value="Thioredoxin-like"/>
    <property type="match status" value="1"/>
</dbReference>
<comment type="subcellular location">
    <subcellularLocation>
        <location evidence="1">Cell envelope</location>
    </subcellularLocation>
</comment>
<dbReference type="InterPro" id="IPR050553">
    <property type="entry name" value="Thioredoxin_ResA/DsbE_sf"/>
</dbReference>
<dbReference type="PROSITE" id="PS51257">
    <property type="entry name" value="PROKAR_LIPOPROTEIN"/>
    <property type="match status" value="1"/>
</dbReference>
<feature type="domain" description="Thioredoxin" evidence="5">
    <location>
        <begin position="21"/>
        <end position="161"/>
    </location>
</feature>
<keyword evidence="2" id="KW-0201">Cytochrome c-type biogenesis</keyword>
<dbReference type="InterPro" id="IPR013740">
    <property type="entry name" value="Redoxin"/>
</dbReference>
<keyword evidence="6" id="KW-0413">Isomerase</keyword>
<keyword evidence="7" id="KW-1185">Reference proteome</keyword>
<dbReference type="OrthoDB" id="1098640at2"/>
<dbReference type="GO" id="GO:0016491">
    <property type="term" value="F:oxidoreductase activity"/>
    <property type="evidence" value="ECO:0007669"/>
    <property type="project" value="InterPro"/>
</dbReference>
<dbReference type="EMBL" id="VNIA01000003">
    <property type="protein sequence ID" value="TYP97956.1"/>
    <property type="molecule type" value="Genomic_DNA"/>
</dbReference>
<evidence type="ECO:0000259" key="5">
    <source>
        <dbReference type="PROSITE" id="PS51352"/>
    </source>
</evidence>
<name>A0A5S5DSG2_9FLAO</name>
<evidence type="ECO:0000313" key="6">
    <source>
        <dbReference type="EMBL" id="TYP97956.1"/>
    </source>
</evidence>
<comment type="caution">
    <text evidence="6">The sequence shown here is derived from an EMBL/GenBank/DDBJ whole genome shotgun (WGS) entry which is preliminary data.</text>
</comment>
<dbReference type="GO" id="GO:0017004">
    <property type="term" value="P:cytochrome complex assembly"/>
    <property type="evidence" value="ECO:0007669"/>
    <property type="project" value="UniProtKB-KW"/>
</dbReference>
<dbReference type="InterPro" id="IPR013766">
    <property type="entry name" value="Thioredoxin_domain"/>
</dbReference>
<sequence>MKKIILLVVIILASCKTKNPTQFSKESLNDTFITLNGESQSFKDILDQYKGKRILIDVWASWCGDCIKGMPKVEQLQAENLDVIYLFLSLDKTIEEWETGIKKYKVKGEHYFMQSGWKGDFGSFLGLDWIPRYVVVNEQGEIDLFKAVEAGDERILDALKK</sequence>
<evidence type="ECO:0000256" key="1">
    <source>
        <dbReference type="ARBA" id="ARBA00004196"/>
    </source>
</evidence>
<dbReference type="Gene3D" id="3.40.30.10">
    <property type="entry name" value="Glutaredoxin"/>
    <property type="match status" value="1"/>
</dbReference>
<evidence type="ECO:0000256" key="4">
    <source>
        <dbReference type="ARBA" id="ARBA00023284"/>
    </source>
</evidence>
<organism evidence="6 7">
    <name type="scientific">Tenacibaculum adriaticum</name>
    <dbReference type="NCBI Taxonomy" id="413713"/>
    <lineage>
        <taxon>Bacteria</taxon>
        <taxon>Pseudomonadati</taxon>
        <taxon>Bacteroidota</taxon>
        <taxon>Flavobacteriia</taxon>
        <taxon>Flavobacteriales</taxon>
        <taxon>Flavobacteriaceae</taxon>
        <taxon>Tenacibaculum</taxon>
    </lineage>
</organism>
<dbReference type="AlphaFoldDB" id="A0A5S5DSG2"/>
<protein>
    <submittedName>
        <fullName evidence="6">Thiol-disulfide isomerase/thioredoxin</fullName>
    </submittedName>
</protein>
<evidence type="ECO:0000256" key="2">
    <source>
        <dbReference type="ARBA" id="ARBA00022748"/>
    </source>
</evidence>
<keyword evidence="4" id="KW-0676">Redox-active center</keyword>
<dbReference type="Proteomes" id="UP000323136">
    <property type="component" value="Unassembled WGS sequence"/>
</dbReference>
<accession>A0A5S5DSG2</accession>
<dbReference type="GO" id="GO:0016853">
    <property type="term" value="F:isomerase activity"/>
    <property type="evidence" value="ECO:0007669"/>
    <property type="project" value="UniProtKB-KW"/>
</dbReference>
<proteinExistence type="predicted"/>
<dbReference type="CDD" id="cd02966">
    <property type="entry name" value="TlpA_like_family"/>
    <property type="match status" value="1"/>
</dbReference>
<dbReference type="RefSeq" id="WP_148870299.1">
    <property type="nucleotide sequence ID" value="NZ_VNIA01000003.1"/>
</dbReference>
<evidence type="ECO:0000256" key="3">
    <source>
        <dbReference type="ARBA" id="ARBA00023157"/>
    </source>
</evidence>
<dbReference type="PANTHER" id="PTHR42852:SF6">
    <property type="entry name" value="THIOL:DISULFIDE INTERCHANGE PROTEIN DSBE"/>
    <property type="match status" value="1"/>
</dbReference>
<gene>
    <name evidence="6" type="ORF">C7447_103122</name>
</gene>
<keyword evidence="3" id="KW-1015">Disulfide bond</keyword>